<feature type="signal peptide" evidence="1">
    <location>
        <begin position="1"/>
        <end position="23"/>
    </location>
</feature>
<gene>
    <name evidence="2" type="ordered locus">CHAB381_1708</name>
</gene>
<dbReference type="Gene3D" id="2.40.160.10">
    <property type="entry name" value="Porin"/>
    <property type="match status" value="1"/>
</dbReference>
<dbReference type="Proteomes" id="UP000002407">
    <property type="component" value="Chromosome"/>
</dbReference>
<dbReference type="STRING" id="360107.CHAB381_1708"/>
<dbReference type="InterPro" id="IPR023614">
    <property type="entry name" value="Porin_dom_sf"/>
</dbReference>
<dbReference type="OrthoDB" id="5365239at2"/>
<proteinExistence type="predicted"/>
<name>A7I3X9_CAMHC</name>
<protein>
    <submittedName>
        <fullName evidence="2">Major outer membrane protein</fullName>
    </submittedName>
</protein>
<dbReference type="Pfam" id="PF05538">
    <property type="entry name" value="Campylo_MOMP"/>
    <property type="match status" value="1"/>
</dbReference>
<dbReference type="HOGENOM" id="CLU_679130_0_0_7"/>
<keyword evidence="3" id="KW-1185">Reference proteome</keyword>
<dbReference type="EMBL" id="CP000776">
    <property type="protein sequence ID" value="ABS52328.1"/>
    <property type="molecule type" value="Genomic_DNA"/>
</dbReference>
<evidence type="ECO:0000256" key="1">
    <source>
        <dbReference type="SAM" id="SignalP"/>
    </source>
</evidence>
<reference evidence="3" key="1">
    <citation type="submission" date="2007-07" db="EMBL/GenBank/DDBJ databases">
        <title>Complete genome sequence of Campylobacter hominis ATCC BAA-381, a commensal isolated from the human gastrointestinal tract.</title>
        <authorList>
            <person name="Fouts D.E."/>
            <person name="Mongodin E.F."/>
            <person name="Puiu D."/>
            <person name="Sebastian Y."/>
            <person name="Miller W.G."/>
            <person name="Mandrell R.E."/>
            <person name="Nelson K.E."/>
        </authorList>
    </citation>
    <scope>NUCLEOTIDE SEQUENCE [LARGE SCALE GENOMIC DNA]</scope>
    <source>
        <strain evidence="3">ATCC BAA-381 / LMG 19568 / NCTC 13146 / CH001A</strain>
    </source>
</reference>
<evidence type="ECO:0000313" key="2">
    <source>
        <dbReference type="EMBL" id="ABS52328.1"/>
    </source>
</evidence>
<dbReference type="InterPro" id="IPR008439">
    <property type="entry name" value="Campylo_MOMP"/>
</dbReference>
<dbReference type="eggNOG" id="COG4773">
    <property type="taxonomic scope" value="Bacteria"/>
</dbReference>
<dbReference type="RefSeq" id="WP_012109527.1">
    <property type="nucleotide sequence ID" value="NC_009714.1"/>
</dbReference>
<sequence length="421" mass="46083">MKLLKLSLVAALAAGALATTASAVPLEEAIKDVDVSGFMRLRYTADEADKSVNNEKKKVSDAKWNIKSVIDFKAKVDDNFFAVAGVRYGNDGGATEYGYNSGNGNFGDGVYNNTADDQFDMYRAYIGYTVGNTTVQLGRQNVFSFFTDDMYGDGLFVLNSDIQGLTLGALWMDALEQDGDISSNGLDAGELLEDPALKGQDAIHALTGKRVTDHDLYGVGAIGSYDPVSFQLWYAYLNDVVGLFAVELGANFDVNDDVTVGLKGQYGFANFDNDFADTIGVDDSNFFGFEASANIDFFDMSAGYVNYSASDDESVSLSSFEDSGSFIKAGEELVDYALYEGKNDYWFVTAGVTIPDTGLRIGADYVDGSFGEDGDYDASEVVARIDYKYNEKLKFKTWYSYIDQDSGDDDNRFRFEAKYSF</sequence>
<dbReference type="AlphaFoldDB" id="A7I3X9"/>
<keyword evidence="1" id="KW-0732">Signal</keyword>
<dbReference type="KEGG" id="cha:CHAB381_1708"/>
<organism evidence="2 3">
    <name type="scientific">Campylobacter hominis (strain ATCC BAA-381 / DSM 21671 / CCUG 45161 / LMG 19568 / NCTC 13146 / CH001A)</name>
    <dbReference type="NCBI Taxonomy" id="360107"/>
    <lineage>
        <taxon>Bacteria</taxon>
        <taxon>Pseudomonadati</taxon>
        <taxon>Campylobacterota</taxon>
        <taxon>Epsilonproteobacteria</taxon>
        <taxon>Campylobacterales</taxon>
        <taxon>Campylobacteraceae</taxon>
        <taxon>Campylobacter</taxon>
    </lineage>
</organism>
<evidence type="ECO:0000313" key="3">
    <source>
        <dbReference type="Proteomes" id="UP000002407"/>
    </source>
</evidence>
<feature type="chain" id="PRO_5002710736" evidence="1">
    <location>
        <begin position="24"/>
        <end position="421"/>
    </location>
</feature>
<accession>A7I3X9</accession>
<dbReference type="SUPFAM" id="SSF56935">
    <property type="entry name" value="Porins"/>
    <property type="match status" value="1"/>
</dbReference>